<feature type="transmembrane region" description="Helical" evidence="2">
    <location>
        <begin position="526"/>
        <end position="545"/>
    </location>
</feature>
<feature type="transmembrane region" description="Helical" evidence="2">
    <location>
        <begin position="237"/>
        <end position="258"/>
    </location>
</feature>
<feature type="transmembrane region" description="Helical" evidence="2">
    <location>
        <begin position="494"/>
        <end position="514"/>
    </location>
</feature>
<dbReference type="InterPro" id="IPR010640">
    <property type="entry name" value="Low_temperature_requirement_A"/>
</dbReference>
<dbReference type="Proteomes" id="UP000800094">
    <property type="component" value="Unassembled WGS sequence"/>
</dbReference>
<gene>
    <name evidence="3" type="ORF">BU26DRAFT_578106</name>
</gene>
<feature type="compositionally biased region" description="Basic residues" evidence="1">
    <location>
        <begin position="8"/>
        <end position="18"/>
    </location>
</feature>
<dbReference type="PANTHER" id="PTHR42101:SF1">
    <property type="entry name" value="LOW TEMPERATURE REQUIREMENT A"/>
    <property type="match status" value="1"/>
</dbReference>
<keyword evidence="2" id="KW-1133">Transmembrane helix</keyword>
<dbReference type="PANTHER" id="PTHR42101">
    <property type="entry name" value="CHROMOSOME 16, WHOLE GENOME SHOTGUN SEQUENCE"/>
    <property type="match status" value="1"/>
</dbReference>
<keyword evidence="2" id="KW-0812">Transmembrane</keyword>
<feature type="region of interest" description="Disordered" evidence="1">
    <location>
        <begin position="1"/>
        <end position="29"/>
    </location>
</feature>
<evidence type="ECO:0000313" key="4">
    <source>
        <dbReference type="Proteomes" id="UP000800094"/>
    </source>
</evidence>
<keyword evidence="2" id="KW-0472">Membrane</keyword>
<dbReference type="GeneID" id="54587750"/>
<evidence type="ECO:0000256" key="2">
    <source>
        <dbReference type="SAM" id="Phobius"/>
    </source>
</evidence>
<dbReference type="Pfam" id="PF06772">
    <property type="entry name" value="LtrA"/>
    <property type="match status" value="1"/>
</dbReference>
<dbReference type="AlphaFoldDB" id="A0A6A6I4B3"/>
<keyword evidence="4" id="KW-1185">Reference proteome</keyword>
<feature type="compositionally biased region" description="Low complexity" evidence="1">
    <location>
        <begin position="57"/>
        <end position="69"/>
    </location>
</feature>
<feature type="transmembrane region" description="Helical" evidence="2">
    <location>
        <begin position="203"/>
        <end position="225"/>
    </location>
</feature>
<feature type="transmembrane region" description="Helical" evidence="2">
    <location>
        <begin position="560"/>
        <end position="584"/>
    </location>
</feature>
<feature type="transmembrane region" description="Helical" evidence="2">
    <location>
        <begin position="171"/>
        <end position="191"/>
    </location>
</feature>
<evidence type="ECO:0000313" key="3">
    <source>
        <dbReference type="EMBL" id="KAF2245354.1"/>
    </source>
</evidence>
<dbReference type="EMBL" id="ML987200">
    <property type="protein sequence ID" value="KAF2245354.1"/>
    <property type="molecule type" value="Genomic_DNA"/>
</dbReference>
<evidence type="ECO:0000256" key="1">
    <source>
        <dbReference type="SAM" id="MobiDB-lite"/>
    </source>
</evidence>
<dbReference type="RefSeq" id="XP_033680358.1">
    <property type="nucleotide sequence ID" value="XM_033834420.1"/>
</dbReference>
<proteinExistence type="predicted"/>
<protein>
    <submittedName>
        <fullName evidence="3">Uncharacterized protein</fullName>
    </submittedName>
</protein>
<dbReference type="OrthoDB" id="3177213at2759"/>
<feature type="region of interest" description="Disordered" evidence="1">
    <location>
        <begin position="45"/>
        <end position="69"/>
    </location>
</feature>
<organism evidence="3 4">
    <name type="scientific">Trematosphaeria pertusa</name>
    <dbReference type="NCBI Taxonomy" id="390896"/>
    <lineage>
        <taxon>Eukaryota</taxon>
        <taxon>Fungi</taxon>
        <taxon>Dikarya</taxon>
        <taxon>Ascomycota</taxon>
        <taxon>Pezizomycotina</taxon>
        <taxon>Dothideomycetes</taxon>
        <taxon>Pleosporomycetidae</taxon>
        <taxon>Pleosporales</taxon>
        <taxon>Massarineae</taxon>
        <taxon>Trematosphaeriaceae</taxon>
        <taxon>Trematosphaeria</taxon>
    </lineage>
</organism>
<sequence>MDLNRYFSTRRKHPHDHHHPHEPTQRKRLPLIASPINKDALHAVSSSSSSDLEKVSSDGTSTTAQTLTTSDKSSANPVIYKTHHEASTIELFYDLFFVANLAYFTTLINYLKLFTLMWFTWLSTTLFDVRFGIDSVWNRLCKAVQFGAFTGFVFAGPVFDNADKSDDAKSYKHFAIVMAVSRFVIALQYFVVTVQGRLFRQTLLPVGLSGVVHLCSAVGFLVTYFVFPVGDLTLSRFIFTIVEGLAIFLIAMVWRVVSFKYTHLVERCQLLTLIIIGEGIIGMVKSVSCIFKGQATNNSTEMGTVVAAVLLLYLMWMLYFDQLSHDRFGTVRQQLWSLLHYPLHVAILLCVEGNTSLIVWNSAVQALKWTWDIEPANYSDPAANFGSTDAYISYLNDTMYDVNARFKSKAWNATYDWNKNFTAIRNYTDVYGFRTPEWNTRTANVTRMMFNYAQVFVFEAHADTLAKISAVTSPTANARMKLDGIFDVFNVTVLQFYIGAGAMLLLLAIMYWFNKLHKTKYEFGEMINRVVVGFGLIIAGVAVVLVNKKTSGFKFAASNWIIPIVVISFILGTSFFLLIAGVSYKA</sequence>
<accession>A0A6A6I4B3</accession>
<reference evidence="3" key="1">
    <citation type="journal article" date="2020" name="Stud. Mycol.">
        <title>101 Dothideomycetes genomes: a test case for predicting lifestyles and emergence of pathogens.</title>
        <authorList>
            <person name="Haridas S."/>
            <person name="Albert R."/>
            <person name="Binder M."/>
            <person name="Bloem J."/>
            <person name="Labutti K."/>
            <person name="Salamov A."/>
            <person name="Andreopoulos B."/>
            <person name="Baker S."/>
            <person name="Barry K."/>
            <person name="Bills G."/>
            <person name="Bluhm B."/>
            <person name="Cannon C."/>
            <person name="Castanera R."/>
            <person name="Culley D."/>
            <person name="Daum C."/>
            <person name="Ezra D."/>
            <person name="Gonzalez J."/>
            <person name="Henrissat B."/>
            <person name="Kuo A."/>
            <person name="Liang C."/>
            <person name="Lipzen A."/>
            <person name="Lutzoni F."/>
            <person name="Magnuson J."/>
            <person name="Mondo S."/>
            <person name="Nolan M."/>
            <person name="Ohm R."/>
            <person name="Pangilinan J."/>
            <person name="Park H.-J."/>
            <person name="Ramirez L."/>
            <person name="Alfaro M."/>
            <person name="Sun H."/>
            <person name="Tritt A."/>
            <person name="Yoshinaga Y."/>
            <person name="Zwiers L.-H."/>
            <person name="Turgeon B."/>
            <person name="Goodwin S."/>
            <person name="Spatafora J."/>
            <person name="Crous P."/>
            <person name="Grigoriev I."/>
        </authorList>
    </citation>
    <scope>NUCLEOTIDE SEQUENCE</scope>
    <source>
        <strain evidence="3">CBS 122368</strain>
    </source>
</reference>
<feature type="transmembrane region" description="Helical" evidence="2">
    <location>
        <begin position="140"/>
        <end position="159"/>
    </location>
</feature>
<name>A0A6A6I4B3_9PLEO</name>
<feature type="transmembrane region" description="Helical" evidence="2">
    <location>
        <begin position="303"/>
        <end position="320"/>
    </location>
</feature>